<name>A0A0L7LMM4_OPEBR</name>
<evidence type="ECO:0000256" key="3">
    <source>
        <dbReference type="ARBA" id="ARBA00019664"/>
    </source>
</evidence>
<protein>
    <recommendedName>
        <fullName evidence="3">Mediator of RNA polymerase II transcription subunit 30</fullName>
    </recommendedName>
    <alternativeName>
        <fullName evidence="9">Mediator complex subunit 30</fullName>
    </alternativeName>
</protein>
<keyword evidence="4" id="KW-0805">Transcription regulation</keyword>
<evidence type="ECO:0000256" key="9">
    <source>
        <dbReference type="ARBA" id="ARBA00031981"/>
    </source>
</evidence>
<evidence type="ECO:0000256" key="4">
    <source>
        <dbReference type="ARBA" id="ARBA00023015"/>
    </source>
</evidence>
<dbReference type="GO" id="GO:0005634">
    <property type="term" value="C:nucleus"/>
    <property type="evidence" value="ECO:0007669"/>
    <property type="project" value="UniProtKB-SubCell"/>
</dbReference>
<sequence>MAGQGHQFPSNFQANAAGMRSGFGGGPMGGQLPTMPNPLAGVMGNPMANPGSMVGMGNPMVPPYAAAMQSSAKRQYRIFFVYLPSAAKRHTARRKCEQRQESEDARATAHHQTTVVLKNKQLKEVITNLRTIIWEINVMLTMRRS</sequence>
<keyword evidence="7" id="KW-0539">Nucleus</keyword>
<dbReference type="Proteomes" id="UP000037510">
    <property type="component" value="Unassembled WGS sequence"/>
</dbReference>
<reference evidence="11 12" key="1">
    <citation type="journal article" date="2015" name="Genome Biol. Evol.">
        <title>The genome of winter moth (Operophtera brumata) provides a genomic perspective on sexual dimorphism and phenology.</title>
        <authorList>
            <person name="Derks M.F."/>
            <person name="Smit S."/>
            <person name="Salis L."/>
            <person name="Schijlen E."/>
            <person name="Bossers A."/>
            <person name="Mateman C."/>
            <person name="Pijl A.S."/>
            <person name="de Ridder D."/>
            <person name="Groenen M.A."/>
            <person name="Visser M.E."/>
            <person name="Megens H.J."/>
        </authorList>
    </citation>
    <scope>NUCLEOTIDE SEQUENCE [LARGE SCALE GENOMIC DNA]</scope>
    <source>
        <strain evidence="11">WM2013NL</strain>
        <tissue evidence="11">Head and thorax</tissue>
    </source>
</reference>
<feature type="region of interest" description="Disordered" evidence="10">
    <location>
        <begin position="1"/>
        <end position="31"/>
    </location>
</feature>
<dbReference type="EMBL" id="JTDY01000557">
    <property type="protein sequence ID" value="KOB76682.1"/>
    <property type="molecule type" value="Genomic_DNA"/>
</dbReference>
<keyword evidence="5" id="KW-0010">Activator</keyword>
<accession>A0A0L7LMM4</accession>
<evidence type="ECO:0000256" key="7">
    <source>
        <dbReference type="ARBA" id="ARBA00023242"/>
    </source>
</evidence>
<evidence type="ECO:0000256" key="10">
    <source>
        <dbReference type="SAM" id="MobiDB-lite"/>
    </source>
</evidence>
<gene>
    <name evidence="11" type="ORF">OBRU01_04534</name>
</gene>
<comment type="caution">
    <text evidence="11">The sequence shown here is derived from an EMBL/GenBank/DDBJ whole genome shotgun (WGS) entry which is preliminary data.</text>
</comment>
<evidence type="ECO:0000256" key="5">
    <source>
        <dbReference type="ARBA" id="ARBA00023159"/>
    </source>
</evidence>
<dbReference type="AlphaFoldDB" id="A0A0L7LMM4"/>
<evidence type="ECO:0000313" key="11">
    <source>
        <dbReference type="EMBL" id="KOB76682.1"/>
    </source>
</evidence>
<comment type="similarity">
    <text evidence="2">Belongs to the Mediator complex subunit 30 family.</text>
</comment>
<organism evidence="11 12">
    <name type="scientific">Operophtera brumata</name>
    <name type="common">Winter moth</name>
    <name type="synonym">Phalaena brumata</name>
    <dbReference type="NCBI Taxonomy" id="104452"/>
    <lineage>
        <taxon>Eukaryota</taxon>
        <taxon>Metazoa</taxon>
        <taxon>Ecdysozoa</taxon>
        <taxon>Arthropoda</taxon>
        <taxon>Hexapoda</taxon>
        <taxon>Insecta</taxon>
        <taxon>Pterygota</taxon>
        <taxon>Neoptera</taxon>
        <taxon>Endopterygota</taxon>
        <taxon>Lepidoptera</taxon>
        <taxon>Glossata</taxon>
        <taxon>Ditrysia</taxon>
        <taxon>Geometroidea</taxon>
        <taxon>Geometridae</taxon>
        <taxon>Larentiinae</taxon>
        <taxon>Operophtera</taxon>
    </lineage>
</organism>
<evidence type="ECO:0000313" key="12">
    <source>
        <dbReference type="Proteomes" id="UP000037510"/>
    </source>
</evidence>
<dbReference type="InterPro" id="IPR021019">
    <property type="entry name" value="Mediator_Med30_met"/>
</dbReference>
<keyword evidence="6" id="KW-0804">Transcription</keyword>
<proteinExistence type="inferred from homology"/>
<evidence type="ECO:0000256" key="1">
    <source>
        <dbReference type="ARBA" id="ARBA00004123"/>
    </source>
</evidence>
<comment type="function">
    <text evidence="8">Component of the Mediator complex, a coactivator involved in the regulated transcription of nearly all RNA polymerase II-dependent genes. Mediator functions as a bridge to convey information from gene-specific regulatory proteins to the basal RNA polymerase II transcription machinery. Mediator is recruited to promoters by direct interactions with regulatory proteins and serves as a scaffold for the assembly of a functional preinitiation complex with RNA polymerase II and the general transcription factors.</text>
</comment>
<evidence type="ECO:0000256" key="8">
    <source>
        <dbReference type="ARBA" id="ARBA00025687"/>
    </source>
</evidence>
<dbReference type="Pfam" id="PF11315">
    <property type="entry name" value="Med30"/>
    <property type="match status" value="1"/>
</dbReference>
<comment type="subcellular location">
    <subcellularLocation>
        <location evidence="1">Nucleus</location>
    </subcellularLocation>
</comment>
<evidence type="ECO:0000256" key="2">
    <source>
        <dbReference type="ARBA" id="ARBA00010606"/>
    </source>
</evidence>
<evidence type="ECO:0000256" key="6">
    <source>
        <dbReference type="ARBA" id="ARBA00023163"/>
    </source>
</evidence>
<keyword evidence="12" id="KW-1185">Reference proteome</keyword>